<evidence type="ECO:0000313" key="3">
    <source>
        <dbReference type="EMBL" id="PSI02500.1"/>
    </source>
</evidence>
<reference evidence="4" key="1">
    <citation type="submission" date="2018-03" db="EMBL/GenBank/DDBJ databases">
        <title>Ecological and genomic features of two cosmopolitan and abundant freshwater picocyanobacteria.</title>
        <authorList>
            <person name="Cabello-Yeves P.J."/>
            <person name="Picazo A."/>
            <person name="Camacho A."/>
            <person name="Callieri C."/>
            <person name="Rosselli R."/>
            <person name="Roda-Garcia J."/>
            <person name="Coutinho F.H."/>
            <person name="Rodriguez-Valera F."/>
        </authorList>
    </citation>
    <scope>NUCLEOTIDE SEQUENCE [LARGE SCALE GENOMIC DNA]</scope>
    <source>
        <strain evidence="4">Tous</strain>
    </source>
</reference>
<feature type="chain" id="PRO_5015161052" evidence="2">
    <location>
        <begin position="30"/>
        <end position="131"/>
    </location>
</feature>
<proteinExistence type="predicted"/>
<keyword evidence="2" id="KW-0732">Signal</keyword>
<dbReference type="Proteomes" id="UP000240206">
    <property type="component" value="Unassembled WGS sequence"/>
</dbReference>
<protein>
    <submittedName>
        <fullName evidence="3">Penicillin amidase</fullName>
    </submittedName>
</protein>
<comment type="caution">
    <text evidence="3">The sequence shown here is derived from an EMBL/GenBank/DDBJ whole genome shotgun (WGS) entry which is preliminary data.</text>
</comment>
<dbReference type="STRING" id="1910958.BTM30_04400"/>
<evidence type="ECO:0000313" key="4">
    <source>
        <dbReference type="Proteomes" id="UP000240206"/>
    </source>
</evidence>
<gene>
    <name evidence="3" type="ORF">C7K08_02360</name>
</gene>
<dbReference type="EMBL" id="PXVC01000005">
    <property type="protein sequence ID" value="PSI02500.1"/>
    <property type="molecule type" value="Genomic_DNA"/>
</dbReference>
<feature type="compositionally biased region" description="Polar residues" evidence="1">
    <location>
        <begin position="118"/>
        <end position="131"/>
    </location>
</feature>
<evidence type="ECO:0000256" key="2">
    <source>
        <dbReference type="SAM" id="SignalP"/>
    </source>
</evidence>
<sequence length="131" mass="13852">MAHFQGSALKLLALALALGSISYGKPAAAEEAGNKGAEIYCFMRQAGNPHGVSWDAAYARIKRQSSGLFKTSPEHAAVLITETVVTNKDKYSSCAKFLGALYSGREEVGVDSIPGASANPSKSSDTSRYNY</sequence>
<feature type="region of interest" description="Disordered" evidence="1">
    <location>
        <begin position="112"/>
        <end position="131"/>
    </location>
</feature>
<dbReference type="Pfam" id="PF20191">
    <property type="entry name" value="DUF6554"/>
    <property type="match status" value="1"/>
</dbReference>
<dbReference type="RefSeq" id="WP_106499046.1">
    <property type="nucleotide sequence ID" value="NZ_PXVC01000005.1"/>
</dbReference>
<name>A0A2P7EH19_9SYNE</name>
<keyword evidence="4" id="KW-1185">Reference proteome</keyword>
<feature type="signal peptide" evidence="2">
    <location>
        <begin position="1"/>
        <end position="29"/>
    </location>
</feature>
<evidence type="ECO:0000256" key="1">
    <source>
        <dbReference type="SAM" id="MobiDB-lite"/>
    </source>
</evidence>
<dbReference type="AlphaFoldDB" id="A0A2P7EH19"/>
<organism evidence="3 4">
    <name type="scientific">Synechococcus lacustris str. Tous</name>
    <dbReference type="NCBI Taxonomy" id="1910958"/>
    <lineage>
        <taxon>Bacteria</taxon>
        <taxon>Bacillati</taxon>
        <taxon>Cyanobacteriota</taxon>
        <taxon>Cyanophyceae</taxon>
        <taxon>Synechococcales</taxon>
        <taxon>Synechococcaceae</taxon>
        <taxon>Synechococcus</taxon>
    </lineage>
</organism>
<accession>A0A2P7EH19</accession>
<dbReference type="InterPro" id="IPR046684">
    <property type="entry name" value="DUF6554"/>
</dbReference>